<dbReference type="EMBL" id="CAMXCT020000049">
    <property type="protein sequence ID" value="CAL1126409.1"/>
    <property type="molecule type" value="Genomic_DNA"/>
</dbReference>
<reference evidence="3 4" key="2">
    <citation type="submission" date="2024-05" db="EMBL/GenBank/DDBJ databases">
        <authorList>
            <person name="Chen Y."/>
            <person name="Shah S."/>
            <person name="Dougan E. K."/>
            <person name="Thang M."/>
            <person name="Chan C."/>
        </authorList>
    </citation>
    <scope>NUCLEOTIDE SEQUENCE [LARGE SCALE GENOMIC DNA]</scope>
</reference>
<name>A0A9P1BGR1_9DINO</name>
<evidence type="ECO:0000313" key="2">
    <source>
        <dbReference type="EMBL" id="CAI3973034.1"/>
    </source>
</evidence>
<evidence type="ECO:0000256" key="1">
    <source>
        <dbReference type="SAM" id="SignalP"/>
    </source>
</evidence>
<comment type="caution">
    <text evidence="2">The sequence shown here is derived from an EMBL/GenBank/DDBJ whole genome shotgun (WGS) entry which is preliminary data.</text>
</comment>
<gene>
    <name evidence="2" type="ORF">C1SCF055_LOCUS1564</name>
</gene>
<evidence type="ECO:0000313" key="4">
    <source>
        <dbReference type="Proteomes" id="UP001152797"/>
    </source>
</evidence>
<feature type="chain" id="PRO_5043269432" evidence="1">
    <location>
        <begin position="19"/>
        <end position="328"/>
    </location>
</feature>
<feature type="signal peptide" evidence="1">
    <location>
        <begin position="1"/>
        <end position="18"/>
    </location>
</feature>
<sequence length="328" mass="37413">MARWCHAALLALGFGALGERDDGALLQIGEKHKSQARSGAVIFYNLFIRSEKDIPRVREIVHEQLNLVMDPLDQEIRINSIGALKNLSGLKLSKDLEKSTKLLAHYDEGFEDLTLHDLWSFCKGTDPQQFVVYLHSKGSFHSWKGRNGRQRYYVTSGALSQECMHMPKQCNVCSSRMTPVPHPHTPGNMWAARCGYIAKLIDPKDFRKLMNSTALASHGPPWCIGRERFSNEHWVNSHPDCAPCDLDTNQSYVVGPAPSSTFDKKLEKAPRFAMSQYTMRSKKCDSETGRSLAERLSEYRYLYSRDPDEDWWGWRHFLQNSSNSAKLT</sequence>
<dbReference type="EMBL" id="CAMXCT010000049">
    <property type="protein sequence ID" value="CAI3973034.1"/>
    <property type="molecule type" value="Genomic_DNA"/>
</dbReference>
<dbReference type="Proteomes" id="UP001152797">
    <property type="component" value="Unassembled WGS sequence"/>
</dbReference>
<accession>A0A9P1BGR1</accession>
<keyword evidence="1" id="KW-0732">Signal</keyword>
<evidence type="ECO:0000313" key="3">
    <source>
        <dbReference type="EMBL" id="CAL4760346.1"/>
    </source>
</evidence>
<dbReference type="AlphaFoldDB" id="A0A9P1BGR1"/>
<proteinExistence type="predicted"/>
<dbReference type="EMBL" id="CAMXCT030000049">
    <property type="protein sequence ID" value="CAL4760346.1"/>
    <property type="molecule type" value="Genomic_DNA"/>
</dbReference>
<dbReference type="OrthoDB" id="45412at2759"/>
<reference evidence="2" key="1">
    <citation type="submission" date="2022-10" db="EMBL/GenBank/DDBJ databases">
        <authorList>
            <person name="Chen Y."/>
            <person name="Dougan E. K."/>
            <person name="Chan C."/>
            <person name="Rhodes N."/>
            <person name="Thang M."/>
        </authorList>
    </citation>
    <scope>NUCLEOTIDE SEQUENCE</scope>
</reference>
<keyword evidence="4" id="KW-1185">Reference proteome</keyword>
<protein>
    <submittedName>
        <fullName evidence="2">Uncharacterized protein</fullName>
    </submittedName>
</protein>
<organism evidence="2">
    <name type="scientific">Cladocopium goreaui</name>
    <dbReference type="NCBI Taxonomy" id="2562237"/>
    <lineage>
        <taxon>Eukaryota</taxon>
        <taxon>Sar</taxon>
        <taxon>Alveolata</taxon>
        <taxon>Dinophyceae</taxon>
        <taxon>Suessiales</taxon>
        <taxon>Symbiodiniaceae</taxon>
        <taxon>Cladocopium</taxon>
    </lineage>
</organism>